<dbReference type="AlphaFoldDB" id="A0A835YIK3"/>
<dbReference type="EMBL" id="JAFCMP010000539">
    <property type="protein sequence ID" value="KAG5176176.1"/>
    <property type="molecule type" value="Genomic_DNA"/>
</dbReference>
<proteinExistence type="predicted"/>
<sequence>MDNPHMQQPPQRQNDFLPGHPAGMQYQYQLLLINTAAHPWENIFNSVPGTTCQVKLPDVGARSPLAAVKKLVTNEFIPLINETLMGLSDKEVSRPALLLSKKTIAELATAQGPHRDWPMQRSLKCMMSRLNFVHQAQVTPKHMAHRLGTGTTKLARGLPGQRPHNLDEGLCVRTGFPVYAVHRPHPHALRCAAPPAG</sequence>
<evidence type="ECO:0000313" key="2">
    <source>
        <dbReference type="EMBL" id="KAG5176179.1"/>
    </source>
</evidence>
<evidence type="ECO:0000313" key="1">
    <source>
        <dbReference type="EMBL" id="KAG5176176.1"/>
    </source>
</evidence>
<comment type="caution">
    <text evidence="1">The sequence shown here is derived from an EMBL/GenBank/DDBJ whole genome shotgun (WGS) entry which is preliminary data.</text>
</comment>
<protein>
    <submittedName>
        <fullName evidence="1">Uncharacterized protein</fullName>
    </submittedName>
</protein>
<gene>
    <name evidence="2" type="ORF">JKP88DRAFT_249603</name>
    <name evidence="1" type="ORF">JKP88DRAFT_336129</name>
</gene>
<dbReference type="EMBL" id="JAFCMP010000539">
    <property type="protein sequence ID" value="KAG5176179.1"/>
    <property type="molecule type" value="Genomic_DNA"/>
</dbReference>
<name>A0A835YIK3_9STRA</name>
<keyword evidence="3" id="KW-1185">Reference proteome</keyword>
<reference evidence="1" key="1">
    <citation type="submission" date="2021-02" db="EMBL/GenBank/DDBJ databases">
        <title>First Annotated Genome of the Yellow-green Alga Tribonema minus.</title>
        <authorList>
            <person name="Mahan K.M."/>
        </authorList>
    </citation>
    <scope>NUCLEOTIDE SEQUENCE</scope>
    <source>
        <strain evidence="1">UTEX B ZZ1240</strain>
    </source>
</reference>
<evidence type="ECO:0000313" key="3">
    <source>
        <dbReference type="Proteomes" id="UP000664859"/>
    </source>
</evidence>
<organism evidence="1 3">
    <name type="scientific">Tribonema minus</name>
    <dbReference type="NCBI Taxonomy" id="303371"/>
    <lineage>
        <taxon>Eukaryota</taxon>
        <taxon>Sar</taxon>
        <taxon>Stramenopiles</taxon>
        <taxon>Ochrophyta</taxon>
        <taxon>PX clade</taxon>
        <taxon>Xanthophyceae</taxon>
        <taxon>Tribonematales</taxon>
        <taxon>Tribonemataceae</taxon>
        <taxon>Tribonema</taxon>
    </lineage>
</organism>
<accession>A0A835YIK3</accession>
<dbReference type="Proteomes" id="UP000664859">
    <property type="component" value="Unassembled WGS sequence"/>
</dbReference>